<sequence length="390" mass="44246">MAGDRSPYSCQQCYFMIHQSCIDLPEIINVNRHEHRLSRRLHLSPGSWVCGFCHKNVDWSYGAYSCSICPNYVIHSKCAIRDDVWDKLELKGIPEEPQDIEPFKVIDENLICHFSHKEHYLQLNEEGIISGGSIRCEACVLPIYSQAFYSCVQCNFILHKTCANLSRKKRHFSHDKALTLICGDKIEHCEMCGKYSQGFKYTDFQYFSIDVKCAMLSESIIHESHPCTLYYNNNTYIKCASCNKEGYRSFSCDDCSFGLHGRCAALPKTIQHCQRNTASKSVSVVPQIEAKHHGDISLAPKKKMAASPIAVAMYSTLSVFTLTIGLVITAFFFISAMKLHHLGKTVASRFDLATAAKHLFSRDLDRCFCYLLVVFMSDPSSSILFPTRQN</sequence>
<dbReference type="SUPFAM" id="SSF57889">
    <property type="entry name" value="Cysteine-rich domain"/>
    <property type="match status" value="3"/>
</dbReference>
<organism evidence="4">
    <name type="scientific">Brassica cretica</name>
    <name type="common">Mustard</name>
    <dbReference type="NCBI Taxonomy" id="69181"/>
    <lineage>
        <taxon>Eukaryota</taxon>
        <taxon>Viridiplantae</taxon>
        <taxon>Streptophyta</taxon>
        <taxon>Embryophyta</taxon>
        <taxon>Tracheophyta</taxon>
        <taxon>Spermatophyta</taxon>
        <taxon>Magnoliopsida</taxon>
        <taxon>eudicotyledons</taxon>
        <taxon>Gunneridae</taxon>
        <taxon>Pentapetalae</taxon>
        <taxon>rosids</taxon>
        <taxon>malvids</taxon>
        <taxon>Brassicales</taxon>
        <taxon>Brassicaceae</taxon>
        <taxon>Brassiceae</taxon>
        <taxon>Brassica</taxon>
    </lineage>
</organism>
<evidence type="ECO:0000313" key="4">
    <source>
        <dbReference type="EMBL" id="KAF2585086.1"/>
    </source>
</evidence>
<evidence type="ECO:0000256" key="1">
    <source>
        <dbReference type="ARBA" id="ARBA00022737"/>
    </source>
</evidence>
<name>A0A8S9JUK8_BRACR</name>
<dbReference type="PANTHER" id="PTHR32410">
    <property type="entry name" value="CYSTEINE/HISTIDINE-RICH C1 DOMAIN FAMILY PROTEIN"/>
    <property type="match status" value="1"/>
</dbReference>
<dbReference type="InterPro" id="IPR046349">
    <property type="entry name" value="C1-like_sf"/>
</dbReference>
<feature type="domain" description="DC1" evidence="3">
    <location>
        <begin position="114"/>
        <end position="163"/>
    </location>
</feature>
<feature type="transmembrane region" description="Helical" evidence="2">
    <location>
        <begin position="311"/>
        <end position="334"/>
    </location>
</feature>
<gene>
    <name evidence="4" type="ORF">F2Q70_00034322</name>
</gene>
<dbReference type="InterPro" id="IPR053192">
    <property type="entry name" value="Vacuole_Formation_Reg"/>
</dbReference>
<proteinExistence type="predicted"/>
<evidence type="ECO:0000256" key="2">
    <source>
        <dbReference type="SAM" id="Phobius"/>
    </source>
</evidence>
<comment type="caution">
    <text evidence="4">The sequence shown here is derived from an EMBL/GenBank/DDBJ whole genome shotgun (WGS) entry which is preliminary data.</text>
</comment>
<accession>A0A8S9JUK8</accession>
<dbReference type="PANTHER" id="PTHR32410:SF185">
    <property type="entry name" value="PHORBOL-ESTER_DAG-TYPE DOMAIN-CONTAINING PROTEIN"/>
    <property type="match status" value="1"/>
</dbReference>
<keyword evidence="2" id="KW-0472">Membrane</keyword>
<dbReference type="InterPro" id="IPR004146">
    <property type="entry name" value="DC1"/>
</dbReference>
<dbReference type="AlphaFoldDB" id="A0A8S9JUK8"/>
<reference evidence="4" key="1">
    <citation type="submission" date="2019-12" db="EMBL/GenBank/DDBJ databases">
        <title>Genome sequencing and annotation of Brassica cretica.</title>
        <authorList>
            <person name="Studholme D.J."/>
            <person name="Sarris P.F."/>
        </authorList>
    </citation>
    <scope>NUCLEOTIDE SEQUENCE</scope>
    <source>
        <strain evidence="4">PFS-102/07</strain>
        <tissue evidence="4">Leaf</tissue>
    </source>
</reference>
<dbReference type="Pfam" id="PF03107">
    <property type="entry name" value="C1_2"/>
    <property type="match status" value="2"/>
</dbReference>
<evidence type="ECO:0000259" key="3">
    <source>
        <dbReference type="Pfam" id="PF03107"/>
    </source>
</evidence>
<feature type="domain" description="DC1" evidence="3">
    <location>
        <begin position="31"/>
        <end position="79"/>
    </location>
</feature>
<dbReference type="EMBL" id="QGKY02000246">
    <property type="protein sequence ID" value="KAF2585086.1"/>
    <property type="molecule type" value="Genomic_DNA"/>
</dbReference>
<keyword evidence="2" id="KW-1133">Transmembrane helix</keyword>
<keyword evidence="2" id="KW-0812">Transmembrane</keyword>
<keyword evidence="1" id="KW-0677">Repeat</keyword>
<protein>
    <recommendedName>
        <fullName evidence="3">DC1 domain-containing protein</fullName>
    </recommendedName>
</protein>